<reference evidence="1 2" key="1">
    <citation type="submission" date="2018-11" db="EMBL/GenBank/DDBJ databases">
        <authorList>
            <consortium name="Pathogen Informatics"/>
        </authorList>
    </citation>
    <scope>NUCLEOTIDE SEQUENCE [LARGE SCALE GENOMIC DNA]</scope>
    <source>
        <strain>Denwood</strain>
        <strain evidence="2">Zambia</strain>
    </source>
</reference>
<keyword evidence="2" id="KW-1185">Reference proteome</keyword>
<feature type="non-terminal residue" evidence="1">
    <location>
        <position position="1"/>
    </location>
</feature>
<gene>
    <name evidence="1" type="ORF">SMTD_LOCUS14884</name>
</gene>
<dbReference type="EMBL" id="UZAL01035163">
    <property type="protein sequence ID" value="VDP67077.1"/>
    <property type="molecule type" value="Genomic_DNA"/>
</dbReference>
<protein>
    <submittedName>
        <fullName evidence="1">Uncharacterized protein</fullName>
    </submittedName>
</protein>
<dbReference type="Proteomes" id="UP000269396">
    <property type="component" value="Unassembled WGS sequence"/>
</dbReference>
<evidence type="ECO:0000313" key="2">
    <source>
        <dbReference type="Proteomes" id="UP000269396"/>
    </source>
</evidence>
<evidence type="ECO:0000313" key="1">
    <source>
        <dbReference type="EMBL" id="VDP67077.1"/>
    </source>
</evidence>
<dbReference type="STRING" id="31246.A0A183PKJ8"/>
<sequence length="119" mass="14341">DVSYAQNLANKINIYCYILTEPQSHLTKAYHVQTTWARRCTRFGFISSKAEKLMKMLGKSQKRSFFNHCLENFIHLYEGKKMCHVHRYKKFIFQVLEFMCNSISFYTVIYVKQEIYIKM</sequence>
<dbReference type="Gene3D" id="3.90.550.50">
    <property type="match status" value="1"/>
</dbReference>
<accession>A0A183PKJ8</accession>
<dbReference type="AlphaFoldDB" id="A0A183PKJ8"/>
<name>A0A183PKJ8_9TREM</name>
<organism evidence="1 2">
    <name type="scientific">Schistosoma mattheei</name>
    <dbReference type="NCBI Taxonomy" id="31246"/>
    <lineage>
        <taxon>Eukaryota</taxon>
        <taxon>Metazoa</taxon>
        <taxon>Spiralia</taxon>
        <taxon>Lophotrochozoa</taxon>
        <taxon>Platyhelminthes</taxon>
        <taxon>Trematoda</taxon>
        <taxon>Digenea</taxon>
        <taxon>Strigeidida</taxon>
        <taxon>Schistosomatoidea</taxon>
        <taxon>Schistosomatidae</taxon>
        <taxon>Schistosoma</taxon>
    </lineage>
</organism>
<proteinExistence type="predicted"/>